<feature type="region of interest" description="Disordered" evidence="1">
    <location>
        <begin position="24"/>
        <end position="44"/>
    </location>
</feature>
<evidence type="ECO:0000256" key="1">
    <source>
        <dbReference type="SAM" id="MobiDB-lite"/>
    </source>
</evidence>
<reference evidence="2 3" key="1">
    <citation type="submission" date="2016-10" db="EMBL/GenBank/DDBJ databases">
        <title>The genome sequence of Colletotrichum fioriniae PJ7.</title>
        <authorList>
            <person name="Baroncelli R."/>
        </authorList>
    </citation>
    <scope>NUCLEOTIDE SEQUENCE [LARGE SCALE GENOMIC DNA]</scope>
    <source>
        <strain evidence="2 3">IMI 309622</strain>
    </source>
</reference>
<organism evidence="2 3">
    <name type="scientific">Colletotrichum costaricense</name>
    <dbReference type="NCBI Taxonomy" id="1209916"/>
    <lineage>
        <taxon>Eukaryota</taxon>
        <taxon>Fungi</taxon>
        <taxon>Dikarya</taxon>
        <taxon>Ascomycota</taxon>
        <taxon>Pezizomycotina</taxon>
        <taxon>Sordariomycetes</taxon>
        <taxon>Hypocreomycetidae</taxon>
        <taxon>Glomerellales</taxon>
        <taxon>Glomerellaceae</taxon>
        <taxon>Colletotrichum</taxon>
        <taxon>Colletotrichum acutatum species complex</taxon>
    </lineage>
</organism>
<evidence type="ECO:0000313" key="3">
    <source>
        <dbReference type="Proteomes" id="UP001240678"/>
    </source>
</evidence>
<evidence type="ECO:0000313" key="2">
    <source>
        <dbReference type="EMBL" id="KAK1504309.1"/>
    </source>
</evidence>
<accession>A0AAJ0DRG0</accession>
<comment type="caution">
    <text evidence="2">The sequence shown here is derived from an EMBL/GenBank/DDBJ whole genome shotgun (WGS) entry which is preliminary data.</text>
</comment>
<feature type="compositionally biased region" description="Polar residues" evidence="1">
    <location>
        <begin position="24"/>
        <end position="38"/>
    </location>
</feature>
<proteinExistence type="predicted"/>
<dbReference type="GeneID" id="85348584"/>
<dbReference type="Proteomes" id="UP001240678">
    <property type="component" value="Unassembled WGS sequence"/>
</dbReference>
<sequence length="405" mass="44663">MALPQTTTQLSRLDGALRQSIVSETHSNSNNTIRNASQHLPDHDRSLSTTIDAAAEKACPHENLRSPHMEDLEKYHDLTPRYNSFCGKGDDTVTVLSNDILSGPNLPRRLSGCACGDHRKPKAITRTSFWKHSKVEVAVHTAALALTAFALWLGWKERYWFALEGPSPDRGINADVIINSLQLPAKLHEILIVASLSFIMLAMCRRRLVGEGVKLGFLTGAYRVGDLEYILAPSSPLWHMGFKYLSLTEIVLTCYLVFSTLMSTVVGPMSAFMLIPTLERFPLDHASAFSEIKMPIVYDYSPEEVWPRILNDIAIFSMLCSKSEGIVQSWCPAALYKILHLFSGSSEDVDNSPEMLLTELGTTGAEYLLSTVFGVYLTEALARTGAGGMASVDVEADADQMSDMI</sequence>
<dbReference type="AlphaFoldDB" id="A0AAJ0DRG0"/>
<dbReference type="RefSeq" id="XP_060304402.1">
    <property type="nucleotide sequence ID" value="XM_060465037.1"/>
</dbReference>
<name>A0AAJ0DRG0_9PEZI</name>
<keyword evidence="3" id="KW-1185">Reference proteome</keyword>
<protein>
    <submittedName>
        <fullName evidence="2">Uncharacterized protein</fullName>
    </submittedName>
</protein>
<dbReference type="EMBL" id="MOOE01000035">
    <property type="protein sequence ID" value="KAK1504309.1"/>
    <property type="molecule type" value="Genomic_DNA"/>
</dbReference>
<gene>
    <name evidence="2" type="ORF">CCOS01_16902</name>
</gene>